<name>A0ABU9PRC4_9BURK</name>
<evidence type="ECO:0000259" key="5">
    <source>
        <dbReference type="PROSITE" id="PS50931"/>
    </source>
</evidence>
<proteinExistence type="inferred from homology"/>
<protein>
    <submittedName>
        <fullName evidence="6">LysR family transcriptional regulator</fullName>
    </submittedName>
</protein>
<evidence type="ECO:0000313" key="7">
    <source>
        <dbReference type="Proteomes" id="UP001495910"/>
    </source>
</evidence>
<evidence type="ECO:0000256" key="4">
    <source>
        <dbReference type="ARBA" id="ARBA00023163"/>
    </source>
</evidence>
<keyword evidence="3" id="KW-0238">DNA-binding</keyword>
<evidence type="ECO:0000256" key="1">
    <source>
        <dbReference type="ARBA" id="ARBA00009437"/>
    </source>
</evidence>
<feature type="domain" description="HTH lysR-type" evidence="5">
    <location>
        <begin position="1"/>
        <end position="58"/>
    </location>
</feature>
<evidence type="ECO:0000256" key="3">
    <source>
        <dbReference type="ARBA" id="ARBA00023125"/>
    </source>
</evidence>
<keyword evidence="4" id="KW-0804">Transcription</keyword>
<dbReference type="Proteomes" id="UP001495910">
    <property type="component" value="Unassembled WGS sequence"/>
</dbReference>
<dbReference type="PANTHER" id="PTHR30346:SF30">
    <property type="entry name" value="SMALL NEUTRAL PROTEASE REGULATORY PROTEIN"/>
    <property type="match status" value="1"/>
</dbReference>
<comment type="similarity">
    <text evidence="1">Belongs to the LysR transcriptional regulatory family.</text>
</comment>
<keyword evidence="7" id="KW-1185">Reference proteome</keyword>
<evidence type="ECO:0000256" key="2">
    <source>
        <dbReference type="ARBA" id="ARBA00023015"/>
    </source>
</evidence>
<dbReference type="CDD" id="cd08451">
    <property type="entry name" value="PBP2_BudR"/>
    <property type="match status" value="1"/>
</dbReference>
<dbReference type="EMBL" id="JBANDC010000002">
    <property type="protein sequence ID" value="MEM4986550.1"/>
    <property type="molecule type" value="Genomic_DNA"/>
</dbReference>
<dbReference type="SUPFAM" id="SSF53850">
    <property type="entry name" value="Periplasmic binding protein-like II"/>
    <property type="match status" value="1"/>
</dbReference>
<dbReference type="InterPro" id="IPR036388">
    <property type="entry name" value="WH-like_DNA-bd_sf"/>
</dbReference>
<evidence type="ECO:0000313" key="6">
    <source>
        <dbReference type="EMBL" id="MEM4986550.1"/>
    </source>
</evidence>
<dbReference type="SUPFAM" id="SSF46785">
    <property type="entry name" value="Winged helix' DNA-binding domain"/>
    <property type="match status" value="1"/>
</dbReference>
<comment type="caution">
    <text evidence="6">The sequence shown here is derived from an EMBL/GenBank/DDBJ whole genome shotgun (WGS) entry which is preliminary data.</text>
</comment>
<dbReference type="PANTHER" id="PTHR30346">
    <property type="entry name" value="TRANSCRIPTIONAL DUAL REGULATOR HCAR-RELATED"/>
    <property type="match status" value="1"/>
</dbReference>
<dbReference type="InterPro" id="IPR005119">
    <property type="entry name" value="LysR_subst-bd"/>
</dbReference>
<dbReference type="Pfam" id="PF03466">
    <property type="entry name" value="LysR_substrate"/>
    <property type="match status" value="1"/>
</dbReference>
<dbReference type="Pfam" id="PF00126">
    <property type="entry name" value="HTH_1"/>
    <property type="match status" value="1"/>
</dbReference>
<dbReference type="PRINTS" id="PR00039">
    <property type="entry name" value="HTHLYSR"/>
</dbReference>
<reference evidence="6 7" key="1">
    <citation type="submission" date="2024-02" db="EMBL/GenBank/DDBJ databases">
        <title>Draft genome sequence of Collimonas sp. strain H4R21, an effective mineral-weathering bacterial strain isolated from the beech rhizosphere.</title>
        <authorList>
            <person name="Morin E."/>
            <person name="Uroz S."/>
            <person name="Leveau J.H.J."/>
            <person name="Kumar R."/>
            <person name="Rey M.W."/>
            <person name="Pham J."/>
        </authorList>
    </citation>
    <scope>NUCLEOTIDE SEQUENCE [LARGE SCALE GENOMIC DNA]</scope>
    <source>
        <strain evidence="6 7">H4R21</strain>
    </source>
</reference>
<dbReference type="InterPro" id="IPR037410">
    <property type="entry name" value="BudR_PBP2"/>
</dbReference>
<dbReference type="Gene3D" id="1.10.10.10">
    <property type="entry name" value="Winged helix-like DNA-binding domain superfamily/Winged helix DNA-binding domain"/>
    <property type="match status" value="1"/>
</dbReference>
<accession>A0ABU9PRC4</accession>
<dbReference type="RefSeq" id="WP_342828275.1">
    <property type="nucleotide sequence ID" value="NZ_JBANDC010000002.1"/>
</dbReference>
<dbReference type="PROSITE" id="PS50931">
    <property type="entry name" value="HTH_LYSR"/>
    <property type="match status" value="1"/>
</dbReference>
<sequence length="306" mass="32916">MELRHLRYFVVVAEERNFTRAAKRLSMQQPPLSQQIRMLENELGFALFHRHPKGVDLSIGGEVFLHEAKSILANVAQGTQRAARAANGIEGIISVGFTSSAAAHPLIPEILRAHRAAKPGVAVKFSEGNAAELTSAVASGKLDLGFLRMPVSRPPGLAFHRLLDEEMLLVLPVGHALLQKRPKKGMPVIPLKSLRDEQFILVRNPGATGMYSGFIDACVRAGFSPSIAVEVDRMLTNICLVAAGVGISVVPASMNGFHTDQVAYCRVLESGGGFSAPLTLVCRQADTLPAVQHFLAEAGRFARVDG</sequence>
<dbReference type="Gene3D" id="3.40.190.10">
    <property type="entry name" value="Periplasmic binding protein-like II"/>
    <property type="match status" value="2"/>
</dbReference>
<gene>
    <name evidence="6" type="ORF">V8G57_04020</name>
</gene>
<keyword evidence="2" id="KW-0805">Transcription regulation</keyword>
<dbReference type="InterPro" id="IPR000847">
    <property type="entry name" value="LysR_HTH_N"/>
</dbReference>
<dbReference type="InterPro" id="IPR036390">
    <property type="entry name" value="WH_DNA-bd_sf"/>
</dbReference>
<organism evidence="6 7">
    <name type="scientific">Collimonas rhizosphaerae</name>
    <dbReference type="NCBI Taxonomy" id="3126357"/>
    <lineage>
        <taxon>Bacteria</taxon>
        <taxon>Pseudomonadati</taxon>
        <taxon>Pseudomonadota</taxon>
        <taxon>Betaproteobacteria</taxon>
        <taxon>Burkholderiales</taxon>
        <taxon>Oxalobacteraceae</taxon>
        <taxon>Collimonas</taxon>
    </lineage>
</organism>